<dbReference type="Gene3D" id="1.20.1740.10">
    <property type="entry name" value="Amino acid/polyamine transporter I"/>
    <property type="match status" value="1"/>
</dbReference>
<reference evidence="6 7" key="1">
    <citation type="submission" date="2022-06" db="EMBL/GenBank/DDBJ databases">
        <authorList>
            <person name="Xuan X."/>
        </authorList>
    </citation>
    <scope>NUCLEOTIDE SEQUENCE [LARGE SCALE GENOMIC DNA]</scope>
    <source>
        <strain evidence="6 7">2V75</strain>
    </source>
</reference>
<evidence type="ECO:0000256" key="4">
    <source>
        <dbReference type="ARBA" id="ARBA00023136"/>
    </source>
</evidence>
<dbReference type="PANTHER" id="PTHR11785">
    <property type="entry name" value="AMINO ACID TRANSPORTER"/>
    <property type="match status" value="1"/>
</dbReference>
<dbReference type="RefSeq" id="WP_252742198.1">
    <property type="nucleotide sequence ID" value="NZ_JAMXIB010000013.1"/>
</dbReference>
<organism evidence="6 7">
    <name type="scientific">Robiginitalea marina</name>
    <dbReference type="NCBI Taxonomy" id="2954105"/>
    <lineage>
        <taxon>Bacteria</taxon>
        <taxon>Pseudomonadati</taxon>
        <taxon>Bacteroidota</taxon>
        <taxon>Flavobacteriia</taxon>
        <taxon>Flavobacteriales</taxon>
        <taxon>Flavobacteriaceae</taxon>
        <taxon>Robiginitalea</taxon>
    </lineage>
</organism>
<dbReference type="InterPro" id="IPR002293">
    <property type="entry name" value="AA/rel_permease1"/>
</dbReference>
<feature type="transmembrane region" description="Helical" evidence="5">
    <location>
        <begin position="343"/>
        <end position="365"/>
    </location>
</feature>
<feature type="transmembrane region" description="Helical" evidence="5">
    <location>
        <begin position="189"/>
        <end position="212"/>
    </location>
</feature>
<feature type="transmembrane region" description="Helical" evidence="5">
    <location>
        <begin position="84"/>
        <end position="113"/>
    </location>
</feature>
<evidence type="ECO:0000256" key="2">
    <source>
        <dbReference type="ARBA" id="ARBA00022692"/>
    </source>
</evidence>
<dbReference type="Proteomes" id="UP001206312">
    <property type="component" value="Unassembled WGS sequence"/>
</dbReference>
<feature type="transmembrane region" description="Helical" evidence="5">
    <location>
        <begin position="377"/>
        <end position="400"/>
    </location>
</feature>
<feature type="transmembrane region" description="Helical" evidence="5">
    <location>
        <begin position="119"/>
        <end position="140"/>
    </location>
</feature>
<dbReference type="Pfam" id="PF13520">
    <property type="entry name" value="AA_permease_2"/>
    <property type="match status" value="1"/>
</dbReference>
<keyword evidence="2 5" id="KW-0812">Transmembrane</keyword>
<feature type="transmembrane region" description="Helical" evidence="5">
    <location>
        <begin position="152"/>
        <end position="169"/>
    </location>
</feature>
<evidence type="ECO:0000256" key="5">
    <source>
        <dbReference type="SAM" id="Phobius"/>
    </source>
</evidence>
<gene>
    <name evidence="6" type="ORF">NG653_13240</name>
</gene>
<accession>A0ABT1B0N9</accession>
<dbReference type="EMBL" id="JAMXIB010000013">
    <property type="protein sequence ID" value="MCO5725826.1"/>
    <property type="molecule type" value="Genomic_DNA"/>
</dbReference>
<keyword evidence="3 5" id="KW-1133">Transmembrane helix</keyword>
<name>A0ABT1B0N9_9FLAO</name>
<evidence type="ECO:0000256" key="3">
    <source>
        <dbReference type="ARBA" id="ARBA00022989"/>
    </source>
</evidence>
<keyword evidence="7" id="KW-1185">Reference proteome</keyword>
<evidence type="ECO:0000313" key="6">
    <source>
        <dbReference type="EMBL" id="MCO5725826.1"/>
    </source>
</evidence>
<feature type="transmembrane region" description="Helical" evidence="5">
    <location>
        <begin position="224"/>
        <end position="243"/>
    </location>
</feature>
<dbReference type="PANTHER" id="PTHR11785:SF512">
    <property type="entry name" value="SOBREMESA, ISOFORM B"/>
    <property type="match status" value="1"/>
</dbReference>
<evidence type="ECO:0000313" key="7">
    <source>
        <dbReference type="Proteomes" id="UP001206312"/>
    </source>
</evidence>
<feature type="transmembrane region" description="Helical" evidence="5">
    <location>
        <begin position="406"/>
        <end position="423"/>
    </location>
</feature>
<evidence type="ECO:0000256" key="1">
    <source>
        <dbReference type="ARBA" id="ARBA00004141"/>
    </source>
</evidence>
<comment type="caution">
    <text evidence="6">The sequence shown here is derived from an EMBL/GenBank/DDBJ whole genome shotgun (WGS) entry which is preliminary data.</text>
</comment>
<feature type="transmembrane region" description="Helical" evidence="5">
    <location>
        <begin position="274"/>
        <end position="295"/>
    </location>
</feature>
<dbReference type="PIRSF" id="PIRSF006060">
    <property type="entry name" value="AA_transporter"/>
    <property type="match status" value="1"/>
</dbReference>
<dbReference type="InterPro" id="IPR050598">
    <property type="entry name" value="AminoAcid_Transporter"/>
</dbReference>
<keyword evidence="4 5" id="KW-0472">Membrane</keyword>
<feature type="transmembrane region" description="Helical" evidence="5">
    <location>
        <begin position="40"/>
        <end position="63"/>
    </location>
</feature>
<feature type="transmembrane region" description="Helical" evidence="5">
    <location>
        <begin position="12"/>
        <end position="34"/>
    </location>
</feature>
<protein>
    <submittedName>
        <fullName evidence="6">Amino acid permease</fullName>
    </submittedName>
</protein>
<proteinExistence type="predicted"/>
<feature type="transmembrane region" description="Helical" evidence="5">
    <location>
        <begin position="316"/>
        <end position="337"/>
    </location>
</feature>
<sequence length="429" mass="45825">MSETKKIGWKVAAALVVANMIGTGVFTSLGFQLVDIQNTWAIAILWVLGGAMALIGALCYAEVGCAYPKSGGEYTFLTRLYHPVMGYLAGWVSLVVGFAAPVALAAMALGAYLTHVVPLSPGILAVGAVVLLSGVHSFSLRTSSRFQSFATWFKVLLIAFLIGAGLLVSQEANALDFSGGWISEITTPAYAIAFVYVSYSYTGWNAAAYIIEEVDRPKINLPKALVQGTLLVTLLYVLLQLVFLRHGTLSSLKGALDVGHVFATSVFGAGGAQLINLLIALFLVSSISAMVWVGPRVSMAMGADYPLWGFLKRKNANGIPVTAIWFQAAISIAYVVTGTFESVLLYCGFILQLSSALVVAGVFVLRRGKDAADRFRAPWYPLLPALFLLLSLWILGYLLANQPEESLMGLLILGIGALSYLLGKKPGRP</sequence>
<comment type="subcellular location">
    <subcellularLocation>
        <location evidence="1">Membrane</location>
        <topology evidence="1">Multi-pass membrane protein</topology>
    </subcellularLocation>
</comment>